<sequence>MMSNIYPLEWLDSLILQTLNPKRNNISKLSDSELAYIAEHIVKESKSVQIRIKNEIFSLLKKREIRLQVRKYHSNLTYLLDTQIEIRKNHFAGSSELSQIADIIIANLEELISFLENRFANYLSLDERVPITYLMITKNELLLKLNILKSKYKAIELYDRSIAIVINKAVDFVKSFSRRKITYRQIIYHKELLKSLQDLESRTGQTHLFSSVDELLIQKNFNSEEYVNHLVSRLKTHLNQYVLLDSRIDELLLNFKEFNQLQSDEKISLDPTHLNLKNTLDNWFKHEIVYLERKLAAETQSNHAHESLLLKDDRSKIECDLSADQIALILRAADEARIIKARSMTLVFQTIVPHLSTSFKKELSYQSVRSKSYNAEENDKQAAIASLEKMIKKIRTY</sequence>
<reference evidence="1 2" key="1">
    <citation type="journal article" date="2018" name="Int. J. Syst. Evol. Microbiol.">
        <title>Flavobacterium chryseum sp. nov. and Flavobacterium psychroterrae sp. nov., novel environmental bacteria isolated from Antarctica.</title>
        <authorList>
            <person name="Kralova S."/>
            <person name="Svec P."/>
            <person name="Busse H.J."/>
            <person name="Stankova E."/>
            <person name="Vaczi P."/>
            <person name="Sedlacek I."/>
        </authorList>
    </citation>
    <scope>NUCLEOTIDE SEQUENCE [LARGE SCALE GENOMIC DNA]</scope>
    <source>
        <strain evidence="1 2">CCM 8827</strain>
    </source>
</reference>
<proteinExistence type="predicted"/>
<dbReference type="RefSeq" id="WP_213297416.1">
    <property type="nucleotide sequence ID" value="NZ_JAGYVZ010000005.1"/>
</dbReference>
<evidence type="ECO:0000313" key="2">
    <source>
        <dbReference type="Proteomes" id="UP000722625"/>
    </source>
</evidence>
<gene>
    <name evidence="1" type="ORF">KHA90_08035</name>
</gene>
<protein>
    <submittedName>
        <fullName evidence="1">Uncharacterized protein</fullName>
    </submittedName>
</protein>
<name>A0ABS5P9J6_9FLAO</name>
<evidence type="ECO:0000313" key="1">
    <source>
        <dbReference type="EMBL" id="MBS7230970.1"/>
    </source>
</evidence>
<accession>A0ABS5P9J6</accession>
<dbReference type="EMBL" id="JAGYVZ010000005">
    <property type="protein sequence ID" value="MBS7230970.1"/>
    <property type="molecule type" value="Genomic_DNA"/>
</dbReference>
<keyword evidence="2" id="KW-1185">Reference proteome</keyword>
<organism evidence="1 2">
    <name type="scientific">Flavobacterium psychroterrae</name>
    <dbReference type="NCBI Taxonomy" id="2133767"/>
    <lineage>
        <taxon>Bacteria</taxon>
        <taxon>Pseudomonadati</taxon>
        <taxon>Bacteroidota</taxon>
        <taxon>Flavobacteriia</taxon>
        <taxon>Flavobacteriales</taxon>
        <taxon>Flavobacteriaceae</taxon>
        <taxon>Flavobacterium</taxon>
    </lineage>
</organism>
<comment type="caution">
    <text evidence="1">The sequence shown here is derived from an EMBL/GenBank/DDBJ whole genome shotgun (WGS) entry which is preliminary data.</text>
</comment>
<dbReference type="Proteomes" id="UP000722625">
    <property type="component" value="Unassembled WGS sequence"/>
</dbReference>